<organism evidence="1 2">
    <name type="scientific">Vibrio genomosp. F10 str. ZF-129</name>
    <dbReference type="NCBI Taxonomy" id="1187848"/>
    <lineage>
        <taxon>Bacteria</taxon>
        <taxon>Pseudomonadati</taxon>
        <taxon>Pseudomonadota</taxon>
        <taxon>Gammaproteobacteria</taxon>
        <taxon>Vibrionales</taxon>
        <taxon>Vibrionaceae</taxon>
        <taxon>Vibrio</taxon>
    </lineage>
</organism>
<dbReference type="AlphaFoldDB" id="A0A1E5BFK1"/>
<evidence type="ECO:0000313" key="2">
    <source>
        <dbReference type="Proteomes" id="UP000094741"/>
    </source>
</evidence>
<comment type="caution">
    <text evidence="1">The sequence shown here is derived from an EMBL/GenBank/DDBJ whole genome shotgun (WGS) entry which is preliminary data.</text>
</comment>
<name>A0A1E5BFK1_9VIBR</name>
<dbReference type="RefSeq" id="WP_017034011.1">
    <property type="nucleotide sequence ID" value="NZ_AJYQ02000096.1"/>
</dbReference>
<reference evidence="1 2" key="1">
    <citation type="journal article" date="2012" name="Science">
        <title>Ecological populations of bacteria act as socially cohesive units of antibiotic production and resistance.</title>
        <authorList>
            <person name="Cordero O.X."/>
            <person name="Wildschutte H."/>
            <person name="Kirkup B."/>
            <person name="Proehl S."/>
            <person name="Ngo L."/>
            <person name="Hussain F."/>
            <person name="Le Roux F."/>
            <person name="Mincer T."/>
            <person name="Polz M.F."/>
        </authorList>
    </citation>
    <scope>NUCLEOTIDE SEQUENCE [LARGE SCALE GENOMIC DNA]</scope>
    <source>
        <strain evidence="1 2">ZF-129</strain>
    </source>
</reference>
<protein>
    <submittedName>
        <fullName evidence="1">Uncharacterized protein</fullName>
    </submittedName>
</protein>
<dbReference type="EMBL" id="AJYQ02000096">
    <property type="protein sequence ID" value="OEE33941.1"/>
    <property type="molecule type" value="Genomic_DNA"/>
</dbReference>
<dbReference type="Proteomes" id="UP000094741">
    <property type="component" value="Unassembled WGS sequence"/>
</dbReference>
<accession>A0A1E5BFK1</accession>
<gene>
    <name evidence="1" type="ORF">A1QO_08840</name>
</gene>
<evidence type="ECO:0000313" key="1">
    <source>
        <dbReference type="EMBL" id="OEE33941.1"/>
    </source>
</evidence>
<proteinExistence type="predicted"/>
<sequence length="71" mass="8665">MELFGFVGILVLYILYKMQQKKFRERLVEPKYWQELVREGNLSEEKQRALCKRYKLPHFDQDLSKTEPVDD</sequence>